<reference evidence="1 2" key="1">
    <citation type="submission" date="2018-11" db="EMBL/GenBank/DDBJ databases">
        <authorList>
            <consortium name="Pathogen Informatics"/>
        </authorList>
    </citation>
    <scope>NUCLEOTIDE SEQUENCE [LARGE SCALE GENOMIC DNA]</scope>
    <source>
        <strain>Denwood</strain>
        <strain evidence="2">Zambia</strain>
    </source>
</reference>
<accession>A0A3P8J8K2</accession>
<organism evidence="1 2">
    <name type="scientific">Schistosoma mattheei</name>
    <dbReference type="NCBI Taxonomy" id="31246"/>
    <lineage>
        <taxon>Eukaryota</taxon>
        <taxon>Metazoa</taxon>
        <taxon>Spiralia</taxon>
        <taxon>Lophotrochozoa</taxon>
        <taxon>Platyhelminthes</taxon>
        <taxon>Trematoda</taxon>
        <taxon>Digenea</taxon>
        <taxon>Strigeidida</taxon>
        <taxon>Schistosomatoidea</taxon>
        <taxon>Schistosomatidae</taxon>
        <taxon>Schistosoma</taxon>
    </lineage>
</organism>
<keyword evidence="2" id="KW-1185">Reference proteome</keyword>
<dbReference type="EMBL" id="UZAL01034782">
    <property type="protein sequence ID" value="VDP66213.1"/>
    <property type="molecule type" value="Genomic_DNA"/>
</dbReference>
<dbReference type="AlphaFoldDB" id="A0A3P8J8K2"/>
<protein>
    <submittedName>
        <fullName evidence="1">Uncharacterized protein</fullName>
    </submittedName>
</protein>
<name>A0A3P8J8K2_9TREM</name>
<gene>
    <name evidence="1" type="ORF">SMTD_LOCUS14553</name>
</gene>
<evidence type="ECO:0000313" key="2">
    <source>
        <dbReference type="Proteomes" id="UP000269396"/>
    </source>
</evidence>
<evidence type="ECO:0000313" key="1">
    <source>
        <dbReference type="EMBL" id="VDP66213.1"/>
    </source>
</evidence>
<dbReference type="Proteomes" id="UP000269396">
    <property type="component" value="Unassembled WGS sequence"/>
</dbReference>
<sequence>MEDVESFTYLDNIIDEQGGSDADVSARIGKARIAFLQLKNIWKSQQLSVNQYQNDNLQYEHEDS</sequence>
<proteinExistence type="predicted"/>